<evidence type="ECO:0000259" key="2">
    <source>
        <dbReference type="PROSITE" id="PS51371"/>
    </source>
</evidence>
<dbReference type="EMBL" id="CP048209">
    <property type="protein sequence ID" value="QHT63432.1"/>
    <property type="molecule type" value="Genomic_DNA"/>
</dbReference>
<dbReference type="SUPFAM" id="SSF54631">
    <property type="entry name" value="CBS-domain pair"/>
    <property type="match status" value="1"/>
</dbReference>
<sequence>MIAIENIFVSPLATILEALQIIDRGSVQIALVVDEERRLLGTVTDGDVRRGILRGIGLDAPVAQVMNREPRTARLDMDRDMILSVMQYLNLRQFPVLDEEGRIVRLELIDQLHQRNSRDNWVVLMAGGLGARLGELTKDCPKPLLKVGTKPIMEVILESFISSGFHRFYIAVNYRADMIRDYFGDGSKWGVEIRYLHEGKRLGTAGALSLLPETAGLPVIVMNGDLLTKVNFRQLVDFHVETKSKATMCVREYEFQIPYGVVQVESHKLRGIEEKPLQKFFVNGGIYVIDPELVQLIPQDTFYDMPTLFEEAIKRECNTSVFPIREYWIDIGRKDDFDRANGDYMEVFG</sequence>
<dbReference type="Proteomes" id="UP000476064">
    <property type="component" value="Chromosome"/>
</dbReference>
<dbReference type="CDD" id="cd04607">
    <property type="entry name" value="CBS_pair_NTP_transferase_assoc"/>
    <property type="match status" value="1"/>
</dbReference>
<feature type="domain" description="CBS" evidence="2">
    <location>
        <begin position="1"/>
        <end position="58"/>
    </location>
</feature>
<organism evidence="3 4">
    <name type="scientific">Paenibacillus lycopersici</name>
    <dbReference type="NCBI Taxonomy" id="2704462"/>
    <lineage>
        <taxon>Bacteria</taxon>
        <taxon>Bacillati</taxon>
        <taxon>Bacillota</taxon>
        <taxon>Bacilli</taxon>
        <taxon>Bacillales</taxon>
        <taxon>Paenibacillaceae</taxon>
        <taxon>Paenibacillus</taxon>
    </lineage>
</organism>
<keyword evidence="4" id="KW-1185">Reference proteome</keyword>
<dbReference type="Gene3D" id="3.10.580.10">
    <property type="entry name" value="CBS-domain"/>
    <property type="match status" value="1"/>
</dbReference>
<dbReference type="InterPro" id="IPR029044">
    <property type="entry name" value="Nucleotide-diphossugar_trans"/>
</dbReference>
<dbReference type="CDD" id="cd06426">
    <property type="entry name" value="NTP_transferase_like_2"/>
    <property type="match status" value="1"/>
</dbReference>
<evidence type="ECO:0000256" key="1">
    <source>
        <dbReference type="PROSITE-ProRule" id="PRU00703"/>
    </source>
</evidence>
<dbReference type="PANTHER" id="PTHR22572">
    <property type="entry name" value="SUGAR-1-PHOSPHATE GUANYL TRANSFERASE"/>
    <property type="match status" value="1"/>
</dbReference>
<accession>A0A6C0G4B3</accession>
<proteinExistence type="predicted"/>
<dbReference type="AlphaFoldDB" id="A0A6C0G4B3"/>
<dbReference type="Gene3D" id="3.90.550.10">
    <property type="entry name" value="Spore Coat Polysaccharide Biosynthesis Protein SpsA, Chain A"/>
    <property type="match status" value="1"/>
</dbReference>
<gene>
    <name evidence="3" type="ORF">GXP70_28090</name>
</gene>
<dbReference type="InterPro" id="IPR000644">
    <property type="entry name" value="CBS_dom"/>
</dbReference>
<dbReference type="InterPro" id="IPR046342">
    <property type="entry name" value="CBS_dom_sf"/>
</dbReference>
<dbReference type="KEGG" id="plyc:GXP70_28090"/>
<name>A0A6C0G4B3_9BACL</name>
<keyword evidence="1" id="KW-0129">CBS domain</keyword>
<evidence type="ECO:0000313" key="4">
    <source>
        <dbReference type="Proteomes" id="UP000476064"/>
    </source>
</evidence>
<dbReference type="RefSeq" id="WP_162359966.1">
    <property type="nucleotide sequence ID" value="NZ_CP048209.1"/>
</dbReference>
<dbReference type="InterPro" id="IPR050486">
    <property type="entry name" value="Mannose-1P_guanyltransferase"/>
</dbReference>
<dbReference type="InterPro" id="IPR005835">
    <property type="entry name" value="NTP_transferase_dom"/>
</dbReference>
<dbReference type="SUPFAM" id="SSF53448">
    <property type="entry name" value="Nucleotide-diphospho-sugar transferases"/>
    <property type="match status" value="1"/>
</dbReference>
<dbReference type="PROSITE" id="PS51371">
    <property type="entry name" value="CBS"/>
    <property type="match status" value="1"/>
</dbReference>
<protein>
    <submittedName>
        <fullName evidence="3">CBS domain-containing protein</fullName>
    </submittedName>
</protein>
<evidence type="ECO:0000313" key="3">
    <source>
        <dbReference type="EMBL" id="QHT63432.1"/>
    </source>
</evidence>
<reference evidence="3 4" key="1">
    <citation type="submission" date="2020-01" db="EMBL/GenBank/DDBJ databases">
        <title>Paenibacillus sp. nov., isolated from tomato rhizosphere.</title>
        <authorList>
            <person name="Weon H.-Y."/>
            <person name="Lee S.A."/>
        </authorList>
    </citation>
    <scope>NUCLEOTIDE SEQUENCE [LARGE SCALE GENOMIC DNA]</scope>
    <source>
        <strain evidence="3 4">12200R-189</strain>
    </source>
</reference>
<dbReference type="Pfam" id="PF00571">
    <property type="entry name" value="CBS"/>
    <property type="match status" value="2"/>
</dbReference>
<dbReference type="Pfam" id="PF00483">
    <property type="entry name" value="NTP_transferase"/>
    <property type="match status" value="1"/>
</dbReference>